<dbReference type="Gene3D" id="3.40.50.1820">
    <property type="entry name" value="alpha/beta hydrolase"/>
    <property type="match status" value="1"/>
</dbReference>
<evidence type="ECO:0000313" key="6">
    <source>
        <dbReference type="EMBL" id="WYJ95535.1"/>
    </source>
</evidence>
<reference evidence="6" key="3">
    <citation type="submission" date="2024-03" db="EMBL/GenBank/DDBJ databases">
        <title>The Genome Sequence of Enterococcus sp. DIV0238c.</title>
        <authorList>
            <consortium name="The Broad Institute Genomics Platform"/>
            <consortium name="The Broad Institute Microbial Omics Core"/>
            <consortium name="The Broad Institute Genomic Center for Infectious Diseases"/>
            <person name="Earl A."/>
            <person name="Manson A."/>
            <person name="Gilmore M."/>
            <person name="Schwartman J."/>
            <person name="Shea T."/>
            <person name="Abouelleil A."/>
            <person name="Cao P."/>
            <person name="Chapman S."/>
            <person name="Cusick C."/>
            <person name="Young S."/>
            <person name="Neafsey D."/>
            <person name="Nusbaum C."/>
            <person name="Birren B."/>
        </authorList>
    </citation>
    <scope>NUCLEOTIDE SEQUENCE</scope>
    <source>
        <strain evidence="6">9D6_DIV0238</strain>
    </source>
</reference>
<dbReference type="InterPro" id="IPR033140">
    <property type="entry name" value="Lipase_GDXG_put_SER_AS"/>
</dbReference>
<evidence type="ECO:0000256" key="1">
    <source>
        <dbReference type="ARBA" id="ARBA00010515"/>
    </source>
</evidence>
<evidence type="ECO:0000313" key="5">
    <source>
        <dbReference type="EMBL" id="OUZ35011.1"/>
    </source>
</evidence>
<dbReference type="EMBL" id="CP147246">
    <property type="protein sequence ID" value="WYJ95535.1"/>
    <property type="molecule type" value="Genomic_DNA"/>
</dbReference>
<evidence type="ECO:0000256" key="2">
    <source>
        <dbReference type="ARBA" id="ARBA00022801"/>
    </source>
</evidence>
<dbReference type="InterPro" id="IPR029058">
    <property type="entry name" value="AB_hydrolase_fold"/>
</dbReference>
<protein>
    <recommendedName>
        <fullName evidence="4">BD-FAE-like domain-containing protein</fullName>
    </recommendedName>
</protein>
<dbReference type="PANTHER" id="PTHR48081">
    <property type="entry name" value="AB HYDROLASE SUPERFAMILY PROTEIN C4A8.06C"/>
    <property type="match status" value="1"/>
</dbReference>
<dbReference type="Proteomes" id="UP000196151">
    <property type="component" value="Chromosome"/>
</dbReference>
<name>A0A200JDT7_9ENTE</name>
<dbReference type="EMBL" id="NIBQ01000001">
    <property type="protein sequence ID" value="OUZ35011.1"/>
    <property type="molecule type" value="Genomic_DNA"/>
</dbReference>
<dbReference type="InterPro" id="IPR050300">
    <property type="entry name" value="GDXG_lipolytic_enzyme"/>
</dbReference>
<organism evidence="5">
    <name type="scientific">Candidatus Enterococcus dunnyi</name>
    <dbReference type="NCBI Taxonomy" id="1834192"/>
    <lineage>
        <taxon>Bacteria</taxon>
        <taxon>Bacillati</taxon>
        <taxon>Bacillota</taxon>
        <taxon>Bacilli</taxon>
        <taxon>Lactobacillales</taxon>
        <taxon>Enterococcaceae</taxon>
        <taxon>Enterococcus</taxon>
    </lineage>
</organism>
<evidence type="ECO:0000313" key="7">
    <source>
        <dbReference type="Proteomes" id="UP000196151"/>
    </source>
</evidence>
<dbReference type="GO" id="GO:0016787">
    <property type="term" value="F:hydrolase activity"/>
    <property type="evidence" value="ECO:0007669"/>
    <property type="project" value="UniProtKB-KW"/>
</dbReference>
<feature type="domain" description="BD-FAE-like" evidence="4">
    <location>
        <begin position="73"/>
        <end position="266"/>
    </location>
</feature>
<dbReference type="Pfam" id="PF20434">
    <property type="entry name" value="BD-FAE"/>
    <property type="match status" value="1"/>
</dbReference>
<reference evidence="6" key="2">
    <citation type="submission" date="2017-05" db="EMBL/GenBank/DDBJ databases">
        <authorList>
            <consortium name="The Broad Institute Genomics Platform"/>
            <consortium name="The Broad Institute Genomic Center for Infectious Diseases"/>
            <person name="Earl A."/>
            <person name="Manson A."/>
            <person name="Schwartman J."/>
            <person name="Gilmore M."/>
            <person name="Abouelleil A."/>
            <person name="Cao P."/>
            <person name="Chapman S."/>
            <person name="Cusick C."/>
            <person name="Shea T."/>
            <person name="Young S."/>
            <person name="Neafsey D."/>
            <person name="Nusbaum C."/>
            <person name="Birren B."/>
        </authorList>
    </citation>
    <scope>NUCLEOTIDE SEQUENCE</scope>
    <source>
        <strain evidence="6">9D6_DIV0238</strain>
    </source>
</reference>
<reference evidence="5" key="1">
    <citation type="submission" date="2017-05" db="EMBL/GenBank/DDBJ databases">
        <title>The Genome Sequence of Enterococcus sp. 9D6_DIV0238.</title>
        <authorList>
            <consortium name="The Broad Institute Genomics Platform"/>
            <consortium name="The Broad Institute Genomic Center for Infectious Diseases"/>
            <person name="Earl A."/>
            <person name="Manson A."/>
            <person name="Schwartman J."/>
            <person name="Gilmore M."/>
            <person name="Abouelleil A."/>
            <person name="Cao P."/>
            <person name="Chapman S."/>
            <person name="Cusick C."/>
            <person name="Shea T."/>
            <person name="Young S."/>
            <person name="Neafsey D."/>
            <person name="Nusbaum C."/>
            <person name="Birren B."/>
        </authorList>
    </citation>
    <scope>NUCLEOTIDE SEQUENCE [LARGE SCALE GENOMIC DNA]</scope>
    <source>
        <strain evidence="5">9D6_DIV0238</strain>
    </source>
</reference>
<dbReference type="RefSeq" id="WP_087639666.1">
    <property type="nucleotide sequence ID" value="NZ_CP147246.1"/>
</dbReference>
<feature type="active site" evidence="3">
    <location>
        <position position="164"/>
    </location>
</feature>
<gene>
    <name evidence="5" type="ORF">A5889_000486</name>
    <name evidence="6" type="ORF">A5889_003083</name>
</gene>
<dbReference type="AlphaFoldDB" id="A0A200JDT7"/>
<dbReference type="PANTHER" id="PTHR48081:SF6">
    <property type="entry name" value="PEPTIDASE S9 PROLYL OLIGOPEPTIDASE CATALYTIC DOMAIN-CONTAINING PROTEIN"/>
    <property type="match status" value="1"/>
</dbReference>
<dbReference type="InterPro" id="IPR049492">
    <property type="entry name" value="BD-FAE-like_dom"/>
</dbReference>
<dbReference type="PROSITE" id="PS01174">
    <property type="entry name" value="LIPASE_GDXG_SER"/>
    <property type="match status" value="1"/>
</dbReference>
<dbReference type="SUPFAM" id="SSF53474">
    <property type="entry name" value="alpha/beta-Hydrolases"/>
    <property type="match status" value="1"/>
</dbReference>
<comment type="similarity">
    <text evidence="1">Belongs to the 'GDXG' lipolytic enzyme family.</text>
</comment>
<evidence type="ECO:0000259" key="4">
    <source>
        <dbReference type="Pfam" id="PF20434"/>
    </source>
</evidence>
<keyword evidence="7" id="KW-1185">Reference proteome</keyword>
<evidence type="ECO:0000256" key="3">
    <source>
        <dbReference type="PROSITE-ProRule" id="PRU10038"/>
    </source>
</evidence>
<keyword evidence="2" id="KW-0378">Hydrolase</keyword>
<proteinExistence type="inferred from homology"/>
<dbReference type="OrthoDB" id="9815425at2"/>
<sequence>MKKILLGLLGLVVLIIVSIIIIFNISPKPTISLAKAILFKIPEDSRNKEYTEGNVNVRVNLNYDSTYKSNQFDLYTPAKPKEGNPIITWVHGGGFIGGDKLEEKEFATKLAESGYTVAVMNYELVPDTQYPRPVIQTSEFITYLANHSKEYSLNMDHLFLAGDSAGAQIASQFLATQTNDVYRKSLGIKQVVDAGQIKGALLYCGPYNMPEIVLNSSSPIVKFGFSGIGWGYFKEKDWSQSEQAKSSIVKNFVTDAFPPSYITDGNTASFESQGKEFIKALESKKVPISQRFFALSEYKTAHEYQFELDTDPGKTAFNDTIEFLSKYEQ</sequence>
<accession>A0A200JDT7</accession>